<dbReference type="OrthoDB" id="2507948at2759"/>
<gene>
    <name evidence="2" type="ORF">PSTG_09051</name>
</gene>
<protein>
    <submittedName>
        <fullName evidence="2">Uncharacterized protein</fullName>
    </submittedName>
</protein>
<feature type="signal peptide" evidence="1">
    <location>
        <begin position="1"/>
        <end position="22"/>
    </location>
</feature>
<dbReference type="EMBL" id="AJIL01000065">
    <property type="protein sequence ID" value="KNE97645.1"/>
    <property type="molecule type" value="Genomic_DNA"/>
</dbReference>
<dbReference type="AlphaFoldDB" id="A0A0L0VEE3"/>
<comment type="caution">
    <text evidence="2">The sequence shown here is derived from an EMBL/GenBank/DDBJ whole genome shotgun (WGS) entry which is preliminary data.</text>
</comment>
<organism evidence="2 3">
    <name type="scientific">Puccinia striiformis f. sp. tritici PST-78</name>
    <dbReference type="NCBI Taxonomy" id="1165861"/>
    <lineage>
        <taxon>Eukaryota</taxon>
        <taxon>Fungi</taxon>
        <taxon>Dikarya</taxon>
        <taxon>Basidiomycota</taxon>
        <taxon>Pucciniomycotina</taxon>
        <taxon>Pucciniomycetes</taxon>
        <taxon>Pucciniales</taxon>
        <taxon>Pucciniaceae</taxon>
        <taxon>Puccinia</taxon>
    </lineage>
</organism>
<reference evidence="3" key="1">
    <citation type="submission" date="2014-03" db="EMBL/GenBank/DDBJ databases">
        <title>The Genome Sequence of Puccinia striiformis f. sp. tritici PST-78.</title>
        <authorList>
            <consortium name="The Broad Institute Genome Sequencing Platform"/>
            <person name="Cuomo C."/>
            <person name="Hulbert S."/>
            <person name="Chen X."/>
            <person name="Walker B."/>
            <person name="Young S.K."/>
            <person name="Zeng Q."/>
            <person name="Gargeya S."/>
            <person name="Fitzgerald M."/>
            <person name="Haas B."/>
            <person name="Abouelleil A."/>
            <person name="Alvarado L."/>
            <person name="Arachchi H.M."/>
            <person name="Berlin A.M."/>
            <person name="Chapman S.B."/>
            <person name="Goldberg J."/>
            <person name="Griggs A."/>
            <person name="Gujja S."/>
            <person name="Hansen M."/>
            <person name="Howarth C."/>
            <person name="Imamovic A."/>
            <person name="Larimer J."/>
            <person name="McCowan C."/>
            <person name="Montmayeur A."/>
            <person name="Murphy C."/>
            <person name="Neiman D."/>
            <person name="Pearson M."/>
            <person name="Priest M."/>
            <person name="Roberts A."/>
            <person name="Saif S."/>
            <person name="Shea T."/>
            <person name="Sisk P."/>
            <person name="Sykes S."/>
            <person name="Wortman J."/>
            <person name="Nusbaum C."/>
            <person name="Birren B."/>
        </authorList>
    </citation>
    <scope>NUCLEOTIDE SEQUENCE [LARGE SCALE GENOMIC DNA]</scope>
    <source>
        <strain evidence="3">race PST-78</strain>
    </source>
</reference>
<sequence length="224" mass="25772">MHLPSALTLTTLFVSFAMNARAVWPPPNDYIMSDHIDWTNHYLSVYFANGKDAFRWAQQVDFPRPGMTTSTLKDDTSKVLFDVVSSNDFCHTNSIYSDFADPKDPLPRREFSLQLRTHRADVWRFNFIDGSGNRQYYKFNKNSSNKGGRIYKVASGQRDRLDALLRSQTRNDPWWNNPKGVKTFTLSVIDDAPVREMVMLMGLILIKSNDCRGHQKRDSIGPLT</sequence>
<accession>A0A0L0VEE3</accession>
<evidence type="ECO:0000313" key="3">
    <source>
        <dbReference type="Proteomes" id="UP000054564"/>
    </source>
</evidence>
<name>A0A0L0VEE3_9BASI</name>
<feature type="chain" id="PRO_5005550029" evidence="1">
    <location>
        <begin position="23"/>
        <end position="224"/>
    </location>
</feature>
<dbReference type="Proteomes" id="UP000054564">
    <property type="component" value="Unassembled WGS sequence"/>
</dbReference>
<keyword evidence="1" id="KW-0732">Signal</keyword>
<keyword evidence="3" id="KW-1185">Reference proteome</keyword>
<proteinExistence type="predicted"/>
<evidence type="ECO:0000256" key="1">
    <source>
        <dbReference type="SAM" id="SignalP"/>
    </source>
</evidence>
<evidence type="ECO:0000313" key="2">
    <source>
        <dbReference type="EMBL" id="KNE97645.1"/>
    </source>
</evidence>